<protein>
    <submittedName>
        <fullName evidence="1">Uncharacterized protein</fullName>
    </submittedName>
</protein>
<accession>A0A482VCL0</accession>
<reference evidence="1 2" key="1">
    <citation type="submission" date="2017-03" db="EMBL/GenBank/DDBJ databases">
        <title>Genome of the blue death feigning beetle - Asbolus verrucosus.</title>
        <authorList>
            <person name="Rider S.D."/>
        </authorList>
    </citation>
    <scope>NUCLEOTIDE SEQUENCE [LARGE SCALE GENOMIC DNA]</scope>
    <source>
        <strain evidence="1">Butters</strain>
        <tissue evidence="1">Head and leg muscle</tissue>
    </source>
</reference>
<dbReference type="AlphaFoldDB" id="A0A482VCL0"/>
<evidence type="ECO:0000313" key="1">
    <source>
        <dbReference type="EMBL" id="RZB40955.1"/>
    </source>
</evidence>
<organism evidence="1 2">
    <name type="scientific">Asbolus verrucosus</name>
    <name type="common">Desert ironclad beetle</name>
    <dbReference type="NCBI Taxonomy" id="1661398"/>
    <lineage>
        <taxon>Eukaryota</taxon>
        <taxon>Metazoa</taxon>
        <taxon>Ecdysozoa</taxon>
        <taxon>Arthropoda</taxon>
        <taxon>Hexapoda</taxon>
        <taxon>Insecta</taxon>
        <taxon>Pterygota</taxon>
        <taxon>Neoptera</taxon>
        <taxon>Endopterygota</taxon>
        <taxon>Coleoptera</taxon>
        <taxon>Polyphaga</taxon>
        <taxon>Cucujiformia</taxon>
        <taxon>Tenebrionidae</taxon>
        <taxon>Pimeliinae</taxon>
        <taxon>Asbolus</taxon>
    </lineage>
</organism>
<sequence length="16" mass="1876">MKTRILALAILLIIYM</sequence>
<dbReference type="EMBL" id="QDEB01114502">
    <property type="protein sequence ID" value="RZB40955.1"/>
    <property type="molecule type" value="Genomic_DNA"/>
</dbReference>
<keyword evidence="2" id="KW-1185">Reference proteome</keyword>
<name>A0A482VCL0_ASBVE</name>
<proteinExistence type="predicted"/>
<comment type="caution">
    <text evidence="1">The sequence shown here is derived from an EMBL/GenBank/DDBJ whole genome shotgun (WGS) entry which is preliminary data.</text>
</comment>
<gene>
    <name evidence="1" type="ORF">BDFB_006248</name>
</gene>
<dbReference type="Proteomes" id="UP000292052">
    <property type="component" value="Unassembled WGS sequence"/>
</dbReference>
<evidence type="ECO:0000313" key="2">
    <source>
        <dbReference type="Proteomes" id="UP000292052"/>
    </source>
</evidence>